<dbReference type="AlphaFoldDB" id="A0A8J5H6D8"/>
<dbReference type="InterPro" id="IPR008889">
    <property type="entry name" value="VQ"/>
</dbReference>
<name>A0A8J5H6D8_ZINOF</name>
<feature type="compositionally biased region" description="Low complexity" evidence="1">
    <location>
        <begin position="20"/>
        <end position="47"/>
    </location>
</feature>
<accession>A0A8J5H6D8</accession>
<reference evidence="3 4" key="1">
    <citation type="submission" date="2020-08" db="EMBL/GenBank/DDBJ databases">
        <title>Plant Genome Project.</title>
        <authorList>
            <person name="Zhang R.-G."/>
        </authorList>
    </citation>
    <scope>NUCLEOTIDE SEQUENCE [LARGE SCALE GENOMIC DNA]</scope>
    <source>
        <tissue evidence="3">Rhizome</tissue>
    </source>
</reference>
<organism evidence="3 4">
    <name type="scientific">Zingiber officinale</name>
    <name type="common">Ginger</name>
    <name type="synonym">Amomum zingiber</name>
    <dbReference type="NCBI Taxonomy" id="94328"/>
    <lineage>
        <taxon>Eukaryota</taxon>
        <taxon>Viridiplantae</taxon>
        <taxon>Streptophyta</taxon>
        <taxon>Embryophyta</taxon>
        <taxon>Tracheophyta</taxon>
        <taxon>Spermatophyta</taxon>
        <taxon>Magnoliopsida</taxon>
        <taxon>Liliopsida</taxon>
        <taxon>Zingiberales</taxon>
        <taxon>Zingiberaceae</taxon>
        <taxon>Zingiber</taxon>
    </lineage>
</organism>
<sequence length="148" mass="15411">MAWIAEAFSGDAEALARAFPGSLSSGSSPSSAALLRRNRSAAASGRIAKAKRKPRGGAAANRSPVTYISADPANFLELVQRVTGAEGLELSASPAPVPPPQQIRLPTLDTSELFLDQLDGGAFGLPTVSSDFDSLLPVFPMPESWSVM</sequence>
<evidence type="ECO:0000256" key="1">
    <source>
        <dbReference type="SAM" id="MobiDB-lite"/>
    </source>
</evidence>
<evidence type="ECO:0000259" key="2">
    <source>
        <dbReference type="Pfam" id="PF05678"/>
    </source>
</evidence>
<evidence type="ECO:0000313" key="3">
    <source>
        <dbReference type="EMBL" id="KAG6519773.1"/>
    </source>
</evidence>
<comment type="caution">
    <text evidence="3">The sequence shown here is derived from an EMBL/GenBank/DDBJ whole genome shotgun (WGS) entry which is preliminary data.</text>
</comment>
<dbReference type="Proteomes" id="UP000734854">
    <property type="component" value="Unassembled WGS sequence"/>
</dbReference>
<dbReference type="Pfam" id="PF05678">
    <property type="entry name" value="VQ"/>
    <property type="match status" value="1"/>
</dbReference>
<gene>
    <name evidence="3" type="ORF">ZIOFF_023281</name>
</gene>
<dbReference type="EMBL" id="JACMSC010000006">
    <property type="protein sequence ID" value="KAG6519773.1"/>
    <property type="molecule type" value="Genomic_DNA"/>
</dbReference>
<evidence type="ECO:0000313" key="4">
    <source>
        <dbReference type="Proteomes" id="UP000734854"/>
    </source>
</evidence>
<proteinExistence type="predicted"/>
<feature type="region of interest" description="Disordered" evidence="1">
    <location>
        <begin position="20"/>
        <end position="63"/>
    </location>
</feature>
<feature type="domain" description="VQ" evidence="2">
    <location>
        <begin position="66"/>
        <end position="85"/>
    </location>
</feature>
<protein>
    <recommendedName>
        <fullName evidence="2">VQ domain-containing protein</fullName>
    </recommendedName>
</protein>
<keyword evidence="4" id="KW-1185">Reference proteome</keyword>